<dbReference type="InterPro" id="IPR057463">
    <property type="entry name" value="Acb3"/>
</dbReference>
<gene>
    <name evidence="1" type="ORF">H0S73_12490</name>
</gene>
<dbReference type="Pfam" id="PF25187">
    <property type="entry name" value="Acb3"/>
    <property type="match status" value="1"/>
</dbReference>
<dbReference type="RefSeq" id="WP_181052467.1">
    <property type="nucleotide sequence ID" value="NZ_JACDXJ010000001.1"/>
</dbReference>
<comment type="caution">
    <text evidence="1">The sequence shown here is derived from an EMBL/GenBank/DDBJ whole genome shotgun (WGS) entry which is preliminary data.</text>
</comment>
<name>A0A838BR87_9HYPH</name>
<sequence length="280" mass="32398">MSRAIRWSDNDRYFGPFTYARERQYKRLALVLGSGDDDDYPGCRLRASAFGHTLIVALPPIIKPWRQKVFATSWDAATVARLGRDWYWDTHEREYGFSCSEGFLQVFLGPQTHDSSTTKSWSKFLPWTQWRHVRHSMYGLDGEHFWTEPERDMRLGRGYDWEAIHAAQEACPSMTFAFTDYDGEELTAKTRIEEREWRFGTGWFKWLSFFRAPKIRRSLDIQFSGGTGRRKGSWKGGTLGHAIDMKPGELHEPAFRRYCAENGMTFIAALPAPLVSGRTG</sequence>
<keyword evidence="2" id="KW-1185">Reference proteome</keyword>
<accession>A0A838BR87</accession>
<evidence type="ECO:0000313" key="2">
    <source>
        <dbReference type="Proteomes" id="UP000572984"/>
    </source>
</evidence>
<proteinExistence type="predicted"/>
<reference evidence="1 2" key="1">
    <citation type="submission" date="2020-07" db="EMBL/GenBank/DDBJ databases">
        <title>Draft genome and description of Microvirga mediterraneensis Marseille-Q2068 sp. nov.</title>
        <authorList>
            <person name="Boxberger M."/>
        </authorList>
    </citation>
    <scope>NUCLEOTIDE SEQUENCE [LARGE SCALE GENOMIC DNA]</scope>
    <source>
        <strain evidence="1 2">Marseille-Q2068</strain>
    </source>
</reference>
<dbReference type="EMBL" id="JACDXJ010000001">
    <property type="protein sequence ID" value="MBA1156946.1"/>
    <property type="molecule type" value="Genomic_DNA"/>
</dbReference>
<dbReference type="AlphaFoldDB" id="A0A838BR87"/>
<dbReference type="Proteomes" id="UP000572984">
    <property type="component" value="Unassembled WGS sequence"/>
</dbReference>
<protein>
    <submittedName>
        <fullName evidence="1">Uncharacterized protein</fullName>
    </submittedName>
</protein>
<organism evidence="1 2">
    <name type="scientific">Microvirga mediterraneensis</name>
    <dbReference type="NCBI Taxonomy" id="2754695"/>
    <lineage>
        <taxon>Bacteria</taxon>
        <taxon>Pseudomonadati</taxon>
        <taxon>Pseudomonadota</taxon>
        <taxon>Alphaproteobacteria</taxon>
        <taxon>Hyphomicrobiales</taxon>
        <taxon>Methylobacteriaceae</taxon>
        <taxon>Microvirga</taxon>
    </lineage>
</organism>
<evidence type="ECO:0000313" key="1">
    <source>
        <dbReference type="EMBL" id="MBA1156946.1"/>
    </source>
</evidence>